<protein>
    <submittedName>
        <fullName evidence="2">Uncharacterized protein</fullName>
    </submittedName>
</protein>
<keyword evidence="1" id="KW-1133">Transmembrane helix</keyword>
<dbReference type="Proteomes" id="UP000320735">
    <property type="component" value="Unassembled WGS sequence"/>
</dbReference>
<gene>
    <name evidence="2" type="ORF">CA54_02590</name>
</gene>
<dbReference type="OrthoDB" id="266179at2"/>
<dbReference type="RefSeq" id="WP_146369057.1">
    <property type="nucleotide sequence ID" value="NZ_SJPP01000001.1"/>
</dbReference>
<name>A0A5C6BIA8_9PLAN</name>
<reference evidence="2 3" key="1">
    <citation type="submission" date="2019-02" db="EMBL/GenBank/DDBJ databases">
        <title>Deep-cultivation of Planctomycetes and their phenomic and genomic characterization uncovers novel biology.</title>
        <authorList>
            <person name="Wiegand S."/>
            <person name="Jogler M."/>
            <person name="Boedeker C."/>
            <person name="Pinto D."/>
            <person name="Vollmers J."/>
            <person name="Rivas-Marin E."/>
            <person name="Kohn T."/>
            <person name="Peeters S.H."/>
            <person name="Heuer A."/>
            <person name="Rast P."/>
            <person name="Oberbeckmann S."/>
            <person name="Bunk B."/>
            <person name="Jeske O."/>
            <person name="Meyerdierks A."/>
            <person name="Storesund J.E."/>
            <person name="Kallscheuer N."/>
            <person name="Luecker S."/>
            <person name="Lage O.M."/>
            <person name="Pohl T."/>
            <person name="Merkel B.J."/>
            <person name="Hornburger P."/>
            <person name="Mueller R.-W."/>
            <person name="Bruemmer F."/>
            <person name="Labrenz M."/>
            <person name="Spormann A.M."/>
            <person name="Op Den Camp H."/>
            <person name="Overmann J."/>
            <person name="Amann R."/>
            <person name="Jetten M.S.M."/>
            <person name="Mascher T."/>
            <person name="Medema M.H."/>
            <person name="Devos D.P."/>
            <person name="Kaster A.-K."/>
            <person name="Ovreas L."/>
            <person name="Rohde M."/>
            <person name="Galperin M.Y."/>
            <person name="Jogler C."/>
        </authorList>
    </citation>
    <scope>NUCLEOTIDE SEQUENCE [LARGE SCALE GENOMIC DNA]</scope>
    <source>
        <strain evidence="2 3">CA54</strain>
    </source>
</reference>
<accession>A0A5C6BIA8</accession>
<feature type="transmembrane region" description="Helical" evidence="1">
    <location>
        <begin position="139"/>
        <end position="159"/>
    </location>
</feature>
<feature type="transmembrane region" description="Helical" evidence="1">
    <location>
        <begin position="20"/>
        <end position="38"/>
    </location>
</feature>
<keyword evidence="1" id="KW-0472">Membrane</keyword>
<keyword evidence="3" id="KW-1185">Reference proteome</keyword>
<sequence length="167" mass="18462">MKVAFEQRTNLEQSWVPSMAFWLCLFVAAALFAIPFLAPKLLAHARLSSRHDDNQAQLITLSEHCEHLKIVQDALQSDPGFQAELARIEFDAVNPAEQRIPVGNGLTLNAIAAAPIPTPPGNTLAWYTPLLEFLTNNQSYTDCMLAFAAVLVMYGFIGLHRPVASRM</sequence>
<dbReference type="AlphaFoldDB" id="A0A5C6BIA8"/>
<proteinExistence type="predicted"/>
<keyword evidence="1" id="KW-0812">Transmembrane</keyword>
<organism evidence="2 3">
    <name type="scientific">Symmachiella macrocystis</name>
    <dbReference type="NCBI Taxonomy" id="2527985"/>
    <lineage>
        <taxon>Bacteria</taxon>
        <taxon>Pseudomonadati</taxon>
        <taxon>Planctomycetota</taxon>
        <taxon>Planctomycetia</taxon>
        <taxon>Planctomycetales</taxon>
        <taxon>Planctomycetaceae</taxon>
        <taxon>Symmachiella</taxon>
    </lineage>
</organism>
<dbReference type="EMBL" id="SJPP01000001">
    <property type="protein sequence ID" value="TWU11452.1"/>
    <property type="molecule type" value="Genomic_DNA"/>
</dbReference>
<evidence type="ECO:0000313" key="3">
    <source>
        <dbReference type="Proteomes" id="UP000320735"/>
    </source>
</evidence>
<evidence type="ECO:0000313" key="2">
    <source>
        <dbReference type="EMBL" id="TWU11452.1"/>
    </source>
</evidence>
<comment type="caution">
    <text evidence="2">The sequence shown here is derived from an EMBL/GenBank/DDBJ whole genome shotgun (WGS) entry which is preliminary data.</text>
</comment>
<evidence type="ECO:0000256" key="1">
    <source>
        <dbReference type="SAM" id="Phobius"/>
    </source>
</evidence>